<feature type="transmembrane region" description="Helical" evidence="1">
    <location>
        <begin position="6"/>
        <end position="24"/>
    </location>
</feature>
<name>A0A0F9D9A5_9ZZZZ</name>
<keyword evidence="1" id="KW-1133">Transmembrane helix</keyword>
<keyword evidence="1" id="KW-0812">Transmembrane</keyword>
<comment type="caution">
    <text evidence="2">The sequence shown here is derived from an EMBL/GenBank/DDBJ whole genome shotgun (WGS) entry which is preliminary data.</text>
</comment>
<feature type="transmembrane region" description="Helical" evidence="1">
    <location>
        <begin position="111"/>
        <end position="129"/>
    </location>
</feature>
<dbReference type="EMBL" id="LAZR01032662">
    <property type="protein sequence ID" value="KKL50276.1"/>
    <property type="molecule type" value="Genomic_DNA"/>
</dbReference>
<dbReference type="AlphaFoldDB" id="A0A0F9D9A5"/>
<evidence type="ECO:0000313" key="2">
    <source>
        <dbReference type="EMBL" id="KKL50276.1"/>
    </source>
</evidence>
<organism evidence="2">
    <name type="scientific">marine sediment metagenome</name>
    <dbReference type="NCBI Taxonomy" id="412755"/>
    <lineage>
        <taxon>unclassified sequences</taxon>
        <taxon>metagenomes</taxon>
        <taxon>ecological metagenomes</taxon>
    </lineage>
</organism>
<protein>
    <submittedName>
        <fullName evidence="2">Uncharacterized protein</fullName>
    </submittedName>
</protein>
<reference evidence="2" key="1">
    <citation type="journal article" date="2015" name="Nature">
        <title>Complex archaea that bridge the gap between prokaryotes and eukaryotes.</title>
        <authorList>
            <person name="Spang A."/>
            <person name="Saw J.H."/>
            <person name="Jorgensen S.L."/>
            <person name="Zaremba-Niedzwiedzka K."/>
            <person name="Martijn J."/>
            <person name="Lind A.E."/>
            <person name="van Eijk R."/>
            <person name="Schleper C."/>
            <person name="Guy L."/>
            <person name="Ettema T.J."/>
        </authorList>
    </citation>
    <scope>NUCLEOTIDE SEQUENCE</scope>
</reference>
<evidence type="ECO:0000256" key="1">
    <source>
        <dbReference type="SAM" id="Phobius"/>
    </source>
</evidence>
<gene>
    <name evidence="2" type="ORF">LCGC14_2307080</name>
</gene>
<sequence length="330" mass="37455">MKIFRWLITISFLVMIVLFLYYFTGKDYLEGDIRHYLGTSNVTESQVVELSTKLPFGGIYGDVSNLEIQEDGLVQIEYDFYSGDSYSFLVTTEFSYFDTPTVYKMKQDGGFYFKFLGIIAFGATVFFFLNKHNNNSSGAVARKILNIMWHVVHPKYIIKAKEAVGKYQPQVNSPINIKLNDQGILCSRTWKYKRGHLYSIGAGQACWETKTLIANKNPEDDNHNGVYAERLGVINIAEVRFVKDILGIVSLKGDWCEHADGVLRAERCDILHLIISEYHRPVANELSSVYGIPVTVTDNPVNAYLDWLLKENGLDCLIHNSKIMGVNNGN</sequence>
<keyword evidence="1" id="KW-0472">Membrane</keyword>
<proteinExistence type="predicted"/>
<accession>A0A0F9D9A5</accession>